<evidence type="ECO:0000313" key="1">
    <source>
        <dbReference type="EMBL" id="KAJ8684377.1"/>
    </source>
</evidence>
<proteinExistence type="predicted"/>
<comment type="caution">
    <text evidence="1">The sequence shown here is derived from an EMBL/GenBank/DDBJ whole genome shotgun (WGS) entry which is preliminary data.</text>
</comment>
<reference evidence="1" key="1">
    <citation type="submission" date="2023-04" db="EMBL/GenBank/DDBJ databases">
        <title>A chromosome-level genome assembly of the parasitoid wasp Eretmocerus hayati.</title>
        <authorList>
            <person name="Zhong Y."/>
            <person name="Liu S."/>
            <person name="Liu Y."/>
        </authorList>
    </citation>
    <scope>NUCLEOTIDE SEQUENCE</scope>
    <source>
        <strain evidence="1">ZJU_SS_LIU_2023</strain>
    </source>
</reference>
<gene>
    <name evidence="1" type="ORF">QAD02_020169</name>
</gene>
<accession>A0ACC2PLR0</accession>
<protein>
    <submittedName>
        <fullName evidence="1">Uncharacterized protein</fullName>
    </submittedName>
</protein>
<dbReference type="EMBL" id="CM056741">
    <property type="protein sequence ID" value="KAJ8684377.1"/>
    <property type="molecule type" value="Genomic_DNA"/>
</dbReference>
<name>A0ACC2PLR0_9HYME</name>
<organism evidence="1 2">
    <name type="scientific">Eretmocerus hayati</name>
    <dbReference type="NCBI Taxonomy" id="131215"/>
    <lineage>
        <taxon>Eukaryota</taxon>
        <taxon>Metazoa</taxon>
        <taxon>Ecdysozoa</taxon>
        <taxon>Arthropoda</taxon>
        <taxon>Hexapoda</taxon>
        <taxon>Insecta</taxon>
        <taxon>Pterygota</taxon>
        <taxon>Neoptera</taxon>
        <taxon>Endopterygota</taxon>
        <taxon>Hymenoptera</taxon>
        <taxon>Apocrita</taxon>
        <taxon>Proctotrupomorpha</taxon>
        <taxon>Chalcidoidea</taxon>
        <taxon>Aphelinidae</taxon>
        <taxon>Aphelininae</taxon>
        <taxon>Eretmocerus</taxon>
    </lineage>
</organism>
<sequence>MASPAGSEEVRDKLIEKPKESLLITSNWEINNGRSFDDCVSTITSLQAQDKINLEDVVTFDTCVALKLDLSGEPCTVEFKTLNSSKINRIAVVSEASVLEFFKQSGEYASTVFAEFVDEFQDHVVYFAETKIDPPSTEASIKFTRTKTSGPIMWIYGIKLVTSDAPKENISNIISDDMINRLPLGNLDLNGSKLMERFLNSCALNGHNPLQEFSISHLHDIKGVKQKSNFGAENKYTCLNGSPIHDHGDTIVTESESKDSISLKMYIDLKLSNLEKQLMDKIETSHKDITEKLDKILRLITKDDDVKH</sequence>
<evidence type="ECO:0000313" key="2">
    <source>
        <dbReference type="Proteomes" id="UP001239111"/>
    </source>
</evidence>
<keyword evidence="2" id="KW-1185">Reference proteome</keyword>
<dbReference type="Proteomes" id="UP001239111">
    <property type="component" value="Chromosome 1"/>
</dbReference>